<dbReference type="NCBIfam" id="TIGR04178">
    <property type="entry name" value="exo_archaeo"/>
    <property type="match status" value="1"/>
</dbReference>
<feature type="transmembrane region" description="Helical" evidence="8">
    <location>
        <begin position="107"/>
        <end position="124"/>
    </location>
</feature>
<evidence type="ECO:0000313" key="10">
    <source>
        <dbReference type="Proteomes" id="UP000318288"/>
    </source>
</evidence>
<evidence type="ECO:0000256" key="1">
    <source>
        <dbReference type="ARBA" id="ARBA00004651"/>
    </source>
</evidence>
<dbReference type="EMBL" id="SJPW01000007">
    <property type="protein sequence ID" value="TWU47516.1"/>
    <property type="molecule type" value="Genomic_DNA"/>
</dbReference>
<dbReference type="GO" id="GO:0005886">
    <property type="term" value="C:plasma membrane"/>
    <property type="evidence" value="ECO:0007669"/>
    <property type="project" value="UniProtKB-SubCell"/>
</dbReference>
<keyword evidence="5" id="KW-0378">Hydrolase</keyword>
<keyword evidence="6 8" id="KW-1133">Transmembrane helix</keyword>
<dbReference type="GO" id="GO:0006508">
    <property type="term" value="P:proteolysis"/>
    <property type="evidence" value="ECO:0007669"/>
    <property type="project" value="UniProtKB-KW"/>
</dbReference>
<feature type="transmembrane region" description="Helical" evidence="8">
    <location>
        <begin position="48"/>
        <end position="65"/>
    </location>
</feature>
<dbReference type="Pfam" id="PF09721">
    <property type="entry name" value="Exosortase_EpsH"/>
    <property type="match status" value="1"/>
</dbReference>
<feature type="transmembrane region" description="Helical" evidence="8">
    <location>
        <begin position="280"/>
        <end position="303"/>
    </location>
</feature>
<dbReference type="GO" id="GO:0008233">
    <property type="term" value="F:peptidase activity"/>
    <property type="evidence" value="ECO:0007669"/>
    <property type="project" value="UniProtKB-KW"/>
</dbReference>
<feature type="transmembrane region" description="Helical" evidence="8">
    <location>
        <begin position="222"/>
        <end position="240"/>
    </location>
</feature>
<evidence type="ECO:0000256" key="4">
    <source>
        <dbReference type="ARBA" id="ARBA00022692"/>
    </source>
</evidence>
<keyword evidence="2" id="KW-1003">Cell membrane</keyword>
<sequence>MDMIGGLASYPLLATVNGFLPPTPILMSETSPIAELLPQSDLRRVSPAVWALSVLALLAFAPLWWSYFTWTWRDGHYQYFPLLIGMIGVLVKMRWEAASAAATKPRSALVWPCVGIVIVLLLTAHVLNSVWIGIVVTALTSVLLVYGFLGSGGLWVMTPVLLLWLLAIPLPMDYDQTLIFKMQFFASQLASLLLDGAGIRHIREGVVLITEKSQYMTEEACSGVRSLFSSLAVVAVYSVVSQHRAVRTIFNLVQVVFWVLIGNAIRVAACVVLADNVSPWYASGAGHEMLSMVVFAFILGMAASTDQLVGSFFQKQLSVGWFDEGTLEIPQDHAGEMVARKGLRLPSILRGDKMGGDEMAEKRGGLLGRSRHSTSAMGDDSMDDGRGLLGGLSSKAVIAIVAILLPIVGLGWFAAMRNPNQGMISLDKMPRLPAGTEDFLPADLMGWKRISFQPIHREDVGLQAADSYTWVFSKGDVRAIVSLDCPWTEWHNLNMCYTGIGWDTSPNYFVDSPPDSAFPHLSFSELSMSKSDGSGGYVMFTVVDRNRVEMRNLGWQHSLKDPAELVRSLVSSTSKRFGLGEPVLPNLPGTTIQLYSERSGAFNSEQIASLKELFFAARKDLLQSPRWASPEASVAE</sequence>
<feature type="transmembrane region" description="Helical" evidence="8">
    <location>
        <begin position="396"/>
        <end position="415"/>
    </location>
</feature>
<keyword evidence="10" id="KW-1185">Reference proteome</keyword>
<feature type="transmembrane region" description="Helical" evidence="8">
    <location>
        <begin position="252"/>
        <end position="274"/>
    </location>
</feature>
<evidence type="ECO:0000256" key="6">
    <source>
        <dbReference type="ARBA" id="ARBA00022989"/>
    </source>
</evidence>
<evidence type="ECO:0000256" key="5">
    <source>
        <dbReference type="ARBA" id="ARBA00022801"/>
    </source>
</evidence>
<organism evidence="9 10">
    <name type="scientific">Rubripirellula tenax</name>
    <dbReference type="NCBI Taxonomy" id="2528015"/>
    <lineage>
        <taxon>Bacteria</taxon>
        <taxon>Pseudomonadati</taxon>
        <taxon>Planctomycetota</taxon>
        <taxon>Planctomycetia</taxon>
        <taxon>Pirellulales</taxon>
        <taxon>Pirellulaceae</taxon>
        <taxon>Rubripirellula</taxon>
    </lineage>
</organism>
<keyword evidence="4 8" id="KW-0812">Transmembrane</keyword>
<name>A0A5C6EIN5_9BACT</name>
<keyword evidence="7 8" id="KW-0472">Membrane</keyword>
<dbReference type="InterPro" id="IPR026392">
    <property type="entry name" value="Exo/Archaeosortase_dom"/>
</dbReference>
<evidence type="ECO:0000256" key="7">
    <source>
        <dbReference type="ARBA" id="ARBA00023136"/>
    </source>
</evidence>
<protein>
    <submittedName>
        <fullName evidence="9">Transmembrane exosortase</fullName>
    </submittedName>
</protein>
<feature type="transmembrane region" description="Helical" evidence="8">
    <location>
        <begin position="77"/>
        <end position="95"/>
    </location>
</feature>
<comment type="subcellular location">
    <subcellularLocation>
        <location evidence="1">Cell membrane</location>
        <topology evidence="1">Multi-pass membrane protein</topology>
    </subcellularLocation>
</comment>
<evidence type="ECO:0000256" key="3">
    <source>
        <dbReference type="ARBA" id="ARBA00022670"/>
    </source>
</evidence>
<evidence type="ECO:0000313" key="9">
    <source>
        <dbReference type="EMBL" id="TWU47516.1"/>
    </source>
</evidence>
<gene>
    <name evidence="9" type="ORF">Poly51_53160</name>
</gene>
<feature type="transmembrane region" description="Helical" evidence="8">
    <location>
        <begin position="154"/>
        <end position="172"/>
    </location>
</feature>
<keyword evidence="3" id="KW-0645">Protease</keyword>
<reference evidence="9 10" key="1">
    <citation type="submission" date="2019-02" db="EMBL/GenBank/DDBJ databases">
        <title>Deep-cultivation of Planctomycetes and their phenomic and genomic characterization uncovers novel biology.</title>
        <authorList>
            <person name="Wiegand S."/>
            <person name="Jogler M."/>
            <person name="Boedeker C."/>
            <person name="Pinto D."/>
            <person name="Vollmers J."/>
            <person name="Rivas-Marin E."/>
            <person name="Kohn T."/>
            <person name="Peeters S.H."/>
            <person name="Heuer A."/>
            <person name="Rast P."/>
            <person name="Oberbeckmann S."/>
            <person name="Bunk B."/>
            <person name="Jeske O."/>
            <person name="Meyerdierks A."/>
            <person name="Storesund J.E."/>
            <person name="Kallscheuer N."/>
            <person name="Luecker S."/>
            <person name="Lage O.M."/>
            <person name="Pohl T."/>
            <person name="Merkel B.J."/>
            <person name="Hornburger P."/>
            <person name="Mueller R.-W."/>
            <person name="Bruemmer F."/>
            <person name="Labrenz M."/>
            <person name="Spormann A.M."/>
            <person name="Op Den Camp H."/>
            <person name="Overmann J."/>
            <person name="Amann R."/>
            <person name="Jetten M.S.M."/>
            <person name="Mascher T."/>
            <person name="Medema M.H."/>
            <person name="Devos D.P."/>
            <person name="Kaster A.-K."/>
            <person name="Ovreas L."/>
            <person name="Rohde M."/>
            <person name="Galperin M.Y."/>
            <person name="Jogler C."/>
        </authorList>
    </citation>
    <scope>NUCLEOTIDE SEQUENCE [LARGE SCALE GENOMIC DNA]</scope>
    <source>
        <strain evidence="9 10">Poly51</strain>
    </source>
</reference>
<dbReference type="OrthoDB" id="292749at2"/>
<dbReference type="AlphaFoldDB" id="A0A5C6EIN5"/>
<evidence type="ECO:0000256" key="2">
    <source>
        <dbReference type="ARBA" id="ARBA00022475"/>
    </source>
</evidence>
<evidence type="ECO:0000256" key="8">
    <source>
        <dbReference type="SAM" id="Phobius"/>
    </source>
</evidence>
<comment type="caution">
    <text evidence="9">The sequence shown here is derived from an EMBL/GenBank/DDBJ whole genome shotgun (WGS) entry which is preliminary data.</text>
</comment>
<proteinExistence type="predicted"/>
<dbReference type="InterPro" id="IPR019127">
    <property type="entry name" value="Exosortase"/>
</dbReference>
<accession>A0A5C6EIN5</accession>
<dbReference type="NCBIfam" id="NF033780">
    <property type="entry name" value="exosort_XrtU_C"/>
    <property type="match status" value="1"/>
</dbReference>
<dbReference type="Proteomes" id="UP000318288">
    <property type="component" value="Unassembled WGS sequence"/>
</dbReference>